<name>W0SIY3_9PROT</name>
<keyword evidence="2 3" id="KW-0040">ANK repeat</keyword>
<dbReference type="Gene3D" id="1.25.40.20">
    <property type="entry name" value="Ankyrin repeat-containing domain"/>
    <property type="match status" value="2"/>
</dbReference>
<feature type="repeat" description="ANK" evidence="3">
    <location>
        <begin position="149"/>
        <end position="181"/>
    </location>
</feature>
<dbReference type="SMART" id="SM00248">
    <property type="entry name" value="ANK"/>
    <property type="match status" value="5"/>
</dbReference>
<keyword evidence="1" id="KW-0677">Repeat</keyword>
<feature type="repeat" description="ANK" evidence="3">
    <location>
        <begin position="54"/>
        <end position="83"/>
    </location>
</feature>
<dbReference type="InterPro" id="IPR002110">
    <property type="entry name" value="Ankyrin_rpt"/>
</dbReference>
<sequence length="392" mass="42017">MIFFVLVTATPVRAADLPDPVSFSVAIERGDLKQAREWLDTGLPADFEGRMIGTGLMIGAWEGNIPMMELFLSRGADINKVNAFGEQALLHAAWKGRLEAVRWLVDHGARLNREGREWAALHYATFAGHGGIVDYLLERGADVNALSTNGSTPLMMAAREGQEGIAKVLLKAGARRDIVNERGDDAMRWAMRYNHLQIAREIAGNETFAEAATQPRAFWGRPVRSQAVPDRADLLLAQARKMEAAGRRNDALKLYRAALAAIRQADAGAQNKSAPVRAATGMVISAQRGKPGAQTAALNYATPAAGIDSTKVPEGTHRAGAGDTAAGAAAAQADIADDWLRRAREFEAAGRRKEALQAYRQAAAALRAPVSAPTPTPRPASPPLPSYSPIHP</sequence>
<evidence type="ECO:0000256" key="1">
    <source>
        <dbReference type="ARBA" id="ARBA00022737"/>
    </source>
</evidence>
<evidence type="ECO:0000256" key="2">
    <source>
        <dbReference type="ARBA" id="ARBA00023043"/>
    </source>
</evidence>
<evidence type="ECO:0000256" key="3">
    <source>
        <dbReference type="PROSITE-ProRule" id="PRU00023"/>
    </source>
</evidence>
<accession>W0SIY3</accession>
<dbReference type="STRING" id="1223802.SUTH_02822"/>
<dbReference type="SUPFAM" id="SSF48403">
    <property type="entry name" value="Ankyrin repeat"/>
    <property type="match status" value="1"/>
</dbReference>
<dbReference type="AlphaFoldDB" id="W0SIY3"/>
<dbReference type="KEGG" id="shd:SUTH_02822"/>
<reference evidence="5 6" key="1">
    <citation type="journal article" date="2014" name="Syst. Appl. Microbiol.">
        <title>Complete genomes of freshwater sulfur oxidizers Sulfuricella denitrificans skB26 and Sulfuritalea hydrogenivorans sk43H: genetic insights into the sulfur oxidation pathway of betaproteobacteria.</title>
        <authorList>
            <person name="Watanabe T."/>
            <person name="Kojima H."/>
            <person name="Fukui M."/>
        </authorList>
    </citation>
    <scope>NUCLEOTIDE SEQUENCE [LARGE SCALE GENOMIC DNA]</scope>
    <source>
        <strain evidence="5">DSM22779</strain>
    </source>
</reference>
<feature type="repeat" description="ANK" evidence="3">
    <location>
        <begin position="116"/>
        <end position="148"/>
    </location>
</feature>
<evidence type="ECO:0000313" key="5">
    <source>
        <dbReference type="EMBL" id="BAO30601.1"/>
    </source>
</evidence>
<keyword evidence="6" id="KW-1185">Reference proteome</keyword>
<dbReference type="PANTHER" id="PTHR24171">
    <property type="entry name" value="ANKYRIN REPEAT DOMAIN-CONTAINING PROTEIN 39-RELATED"/>
    <property type="match status" value="1"/>
</dbReference>
<evidence type="ECO:0000256" key="4">
    <source>
        <dbReference type="SAM" id="MobiDB-lite"/>
    </source>
</evidence>
<dbReference type="Pfam" id="PF12796">
    <property type="entry name" value="Ank_2"/>
    <property type="match status" value="2"/>
</dbReference>
<dbReference type="Proteomes" id="UP000031637">
    <property type="component" value="Chromosome"/>
</dbReference>
<dbReference type="InterPro" id="IPR036770">
    <property type="entry name" value="Ankyrin_rpt-contain_sf"/>
</dbReference>
<dbReference type="HOGENOM" id="CLU_059197_0_0_4"/>
<organism evidence="5 6">
    <name type="scientific">Sulfuritalea hydrogenivorans sk43H</name>
    <dbReference type="NCBI Taxonomy" id="1223802"/>
    <lineage>
        <taxon>Bacteria</taxon>
        <taxon>Pseudomonadati</taxon>
        <taxon>Pseudomonadota</taxon>
        <taxon>Betaproteobacteria</taxon>
        <taxon>Nitrosomonadales</taxon>
        <taxon>Sterolibacteriaceae</taxon>
        <taxon>Sulfuritalea</taxon>
    </lineage>
</organism>
<proteinExistence type="predicted"/>
<dbReference type="PROSITE" id="PS50088">
    <property type="entry name" value="ANK_REPEAT"/>
    <property type="match status" value="4"/>
</dbReference>
<feature type="compositionally biased region" description="Pro residues" evidence="4">
    <location>
        <begin position="372"/>
        <end position="392"/>
    </location>
</feature>
<gene>
    <name evidence="5" type="ORF">SUTH_02822</name>
</gene>
<feature type="region of interest" description="Disordered" evidence="4">
    <location>
        <begin position="366"/>
        <end position="392"/>
    </location>
</feature>
<evidence type="ECO:0000313" key="6">
    <source>
        <dbReference type="Proteomes" id="UP000031637"/>
    </source>
</evidence>
<protein>
    <submittedName>
        <fullName evidence="5">Ankyrin repeat-containing protein</fullName>
    </submittedName>
</protein>
<dbReference type="EMBL" id="AP012547">
    <property type="protein sequence ID" value="BAO30601.1"/>
    <property type="molecule type" value="Genomic_DNA"/>
</dbReference>
<feature type="repeat" description="ANK" evidence="3">
    <location>
        <begin position="84"/>
        <end position="116"/>
    </location>
</feature>
<dbReference type="PROSITE" id="PS50297">
    <property type="entry name" value="ANK_REP_REGION"/>
    <property type="match status" value="2"/>
</dbReference>